<dbReference type="GO" id="GO:0016301">
    <property type="term" value="F:kinase activity"/>
    <property type="evidence" value="ECO:0007669"/>
    <property type="project" value="UniProtKB-KW"/>
</dbReference>
<dbReference type="EMBL" id="SEYY01021171">
    <property type="protein sequence ID" value="KAB7496639.1"/>
    <property type="molecule type" value="Genomic_DNA"/>
</dbReference>
<feature type="domain" description="RAP" evidence="1">
    <location>
        <begin position="630"/>
        <end position="687"/>
    </location>
</feature>
<dbReference type="OrthoDB" id="10064757at2759"/>
<dbReference type="PROSITE" id="PS51286">
    <property type="entry name" value="RAP"/>
    <property type="match status" value="1"/>
</dbReference>
<keyword evidence="3" id="KW-1185">Reference proteome</keyword>
<organism evidence="2 3">
    <name type="scientific">Armadillidium nasatum</name>
    <dbReference type="NCBI Taxonomy" id="96803"/>
    <lineage>
        <taxon>Eukaryota</taxon>
        <taxon>Metazoa</taxon>
        <taxon>Ecdysozoa</taxon>
        <taxon>Arthropoda</taxon>
        <taxon>Crustacea</taxon>
        <taxon>Multicrustacea</taxon>
        <taxon>Malacostraca</taxon>
        <taxon>Eumalacostraca</taxon>
        <taxon>Peracarida</taxon>
        <taxon>Isopoda</taxon>
        <taxon>Oniscidea</taxon>
        <taxon>Crinocheta</taxon>
        <taxon>Armadillidiidae</taxon>
        <taxon>Armadillidium</taxon>
    </lineage>
</organism>
<keyword evidence="2" id="KW-0808">Transferase</keyword>
<protein>
    <submittedName>
        <fullName evidence="2">FAST kinase domain-containing protein 5, mitochondrial</fullName>
    </submittedName>
</protein>
<comment type="caution">
    <text evidence="2">The sequence shown here is derived from an EMBL/GenBank/DDBJ whole genome shotgun (WGS) entry which is preliminary data.</text>
</comment>
<dbReference type="InterPro" id="IPR013584">
    <property type="entry name" value="RAP"/>
</dbReference>
<dbReference type="AlphaFoldDB" id="A0A5N5SSJ1"/>
<evidence type="ECO:0000313" key="3">
    <source>
        <dbReference type="Proteomes" id="UP000326759"/>
    </source>
</evidence>
<evidence type="ECO:0000313" key="2">
    <source>
        <dbReference type="EMBL" id="KAB7496639.1"/>
    </source>
</evidence>
<name>A0A5N5SSJ1_9CRUS</name>
<proteinExistence type="predicted"/>
<accession>A0A5N5SSJ1</accession>
<evidence type="ECO:0000259" key="1">
    <source>
        <dbReference type="PROSITE" id="PS51286"/>
    </source>
</evidence>
<dbReference type="SMART" id="SM00952">
    <property type="entry name" value="RAP"/>
    <property type="match status" value="1"/>
</dbReference>
<keyword evidence="2" id="KW-0418">Kinase</keyword>
<dbReference type="Proteomes" id="UP000326759">
    <property type="component" value="Unassembled WGS sequence"/>
</dbReference>
<reference evidence="2 3" key="1">
    <citation type="journal article" date="2019" name="PLoS Biol.">
        <title>Sex chromosomes control vertical transmission of feminizing Wolbachia symbionts in an isopod.</title>
        <authorList>
            <person name="Becking T."/>
            <person name="Chebbi M.A."/>
            <person name="Giraud I."/>
            <person name="Moumen B."/>
            <person name="Laverre T."/>
            <person name="Caubet Y."/>
            <person name="Peccoud J."/>
            <person name="Gilbert C."/>
            <person name="Cordaux R."/>
        </authorList>
    </citation>
    <scope>NUCLEOTIDE SEQUENCE [LARGE SCALE GENOMIC DNA]</scope>
    <source>
        <strain evidence="2">ANa2</strain>
        <tissue evidence="2">Whole body excluding digestive tract and cuticle</tissue>
    </source>
</reference>
<sequence>MNGTRLWPAVQVLGRTIACNRSDILQQGFRLYNHGTSANYSQNNNSTNTYCPRYDDKLYNNQTLIHTGKGSYMKIVSRNFATGIQLFCREFSDYENEHAHNVLCSLPAYKYTTFNDKLSSVINVDTFGLLTYKDKFWPSVCTDELVHTFLNISRVLFVYNSEVDGRKFSILFNHLIERLPFMTDNQLIIVLTGISFWSPSYANCSKQYDMLWKALDKCCFERICKWDTSKILLFADYWYAMRKVKLSYFFSKVIFEIAANLNNLTPSQFVQFMFYANLNRDFPAKRKHIISKVEQCTNCVSIEELGIIAMGLFKTRTFINEMSVLKAMIKYTEENLDNISDHSLGAILKFLNKSFPANAEKQCYDFLEKISSHLHKFNNFVHLQVALFGNNLLVFHENSLRKVSERFAKEISSLRLKDIERFTYTLMLYKYIPSSCPHILLLIVEELRKPERIVEINHFPRSFVSCVNYLVALEVFPHDLISAALQPSITEFLKDDIRNMGENSIGRELNELNWSVKIELPSFYLGYTLNPKDSKELTERFMGRIPSGKKKDCTHQERLLLDIQTKIAAMVGSEEIVEPAIILPHFSLPDLIFCTTEDGKPVKLPEEFKNFGLADLKPALSLSNLGLCWNAVLIGGRNSLIRETRELKGNLIMKKRQLTKLGFRVSVVPYRGYAKTSTKYKLDFLEKCLQDSSLNLHGRKEMALKHLKNEDANTVYNLEEGIERLLIG</sequence>
<gene>
    <name evidence="2" type="primary">FASTKD5_0</name>
    <name evidence="2" type="ORF">Anas_10453</name>
</gene>